<organism evidence="24 25">
    <name type="scientific">Morella rubra</name>
    <name type="common">Chinese bayberry</name>
    <dbReference type="NCBI Taxonomy" id="262757"/>
    <lineage>
        <taxon>Eukaryota</taxon>
        <taxon>Viridiplantae</taxon>
        <taxon>Streptophyta</taxon>
        <taxon>Embryophyta</taxon>
        <taxon>Tracheophyta</taxon>
        <taxon>Spermatophyta</taxon>
        <taxon>Magnoliopsida</taxon>
        <taxon>eudicotyledons</taxon>
        <taxon>Gunneridae</taxon>
        <taxon>Pentapetalae</taxon>
        <taxon>rosids</taxon>
        <taxon>fabids</taxon>
        <taxon>Fagales</taxon>
        <taxon>Myricaceae</taxon>
        <taxon>Morella</taxon>
    </lineage>
</organism>
<evidence type="ECO:0000256" key="18">
    <source>
        <dbReference type="ARBA" id="ARBA00048679"/>
    </source>
</evidence>
<keyword evidence="11 19" id="KW-0547">Nucleotide-binding</keyword>
<evidence type="ECO:0000256" key="5">
    <source>
        <dbReference type="ARBA" id="ARBA00012513"/>
    </source>
</evidence>
<feature type="transmembrane region" description="Helical" evidence="21">
    <location>
        <begin position="303"/>
        <end position="326"/>
    </location>
</feature>
<keyword evidence="7" id="KW-0808">Transferase</keyword>
<protein>
    <recommendedName>
        <fullName evidence="5">non-specific serine/threonine protein kinase</fullName>
        <ecNumber evidence="5">2.7.11.1</ecNumber>
    </recommendedName>
</protein>
<keyword evidence="25" id="KW-1185">Reference proteome</keyword>
<comment type="similarity">
    <text evidence="3">In the N-terminal section; belongs to the leguminous lectin family.</text>
</comment>
<evidence type="ECO:0000256" key="4">
    <source>
        <dbReference type="ARBA" id="ARBA00010217"/>
    </source>
</evidence>
<comment type="subcellular location">
    <subcellularLocation>
        <location evidence="1">Membrane</location>
        <topology evidence="1">Single-pass type I membrane protein</topology>
    </subcellularLocation>
</comment>
<evidence type="ECO:0000256" key="19">
    <source>
        <dbReference type="PROSITE-ProRule" id="PRU10141"/>
    </source>
</evidence>
<evidence type="ECO:0000256" key="8">
    <source>
        <dbReference type="ARBA" id="ARBA00022692"/>
    </source>
</evidence>
<dbReference type="InterPro" id="IPR000719">
    <property type="entry name" value="Prot_kinase_dom"/>
</dbReference>
<evidence type="ECO:0000256" key="6">
    <source>
        <dbReference type="ARBA" id="ARBA00022527"/>
    </source>
</evidence>
<dbReference type="InterPro" id="IPR017441">
    <property type="entry name" value="Protein_kinase_ATP_BS"/>
</dbReference>
<dbReference type="GO" id="GO:0016020">
    <property type="term" value="C:membrane"/>
    <property type="evidence" value="ECO:0007669"/>
    <property type="project" value="UniProtKB-SubCell"/>
</dbReference>
<dbReference type="InterPro" id="IPR011009">
    <property type="entry name" value="Kinase-like_dom_sf"/>
</dbReference>
<evidence type="ECO:0000256" key="7">
    <source>
        <dbReference type="ARBA" id="ARBA00022679"/>
    </source>
</evidence>
<proteinExistence type="inferred from homology"/>
<keyword evidence="14 21" id="KW-1133">Transmembrane helix</keyword>
<dbReference type="GO" id="GO:0004674">
    <property type="term" value="F:protein serine/threonine kinase activity"/>
    <property type="evidence" value="ECO:0007669"/>
    <property type="project" value="UniProtKB-KW"/>
</dbReference>
<dbReference type="EC" id="2.7.11.1" evidence="5"/>
<dbReference type="SUPFAM" id="SSF56112">
    <property type="entry name" value="Protein kinase-like (PK-like)"/>
    <property type="match status" value="1"/>
</dbReference>
<dbReference type="EMBL" id="RXIC02000020">
    <property type="protein sequence ID" value="KAB1221943.1"/>
    <property type="molecule type" value="Genomic_DNA"/>
</dbReference>
<gene>
    <name evidence="24" type="ORF">CJ030_MR2G006979</name>
</gene>
<evidence type="ECO:0000256" key="15">
    <source>
        <dbReference type="ARBA" id="ARBA00023136"/>
    </source>
</evidence>
<dbReference type="Gene3D" id="3.30.200.20">
    <property type="entry name" value="Phosphorylase Kinase, domain 1"/>
    <property type="match status" value="1"/>
</dbReference>
<reference evidence="24 25" key="1">
    <citation type="journal article" date="2019" name="Plant Biotechnol. J.">
        <title>The red bayberry genome and genetic basis of sex determination.</title>
        <authorList>
            <person name="Jia H.M."/>
            <person name="Jia H.J."/>
            <person name="Cai Q.L."/>
            <person name="Wang Y."/>
            <person name="Zhao H.B."/>
            <person name="Yang W.F."/>
            <person name="Wang G.Y."/>
            <person name="Li Y.H."/>
            <person name="Zhan D.L."/>
            <person name="Shen Y.T."/>
            <person name="Niu Q.F."/>
            <person name="Chang L."/>
            <person name="Qiu J."/>
            <person name="Zhao L."/>
            <person name="Xie H.B."/>
            <person name="Fu W.Y."/>
            <person name="Jin J."/>
            <person name="Li X.W."/>
            <person name="Jiao Y."/>
            <person name="Zhou C.C."/>
            <person name="Tu T."/>
            <person name="Chai C.Y."/>
            <person name="Gao J.L."/>
            <person name="Fan L.J."/>
            <person name="van de Weg E."/>
            <person name="Wang J.Y."/>
            <person name="Gao Z.S."/>
        </authorList>
    </citation>
    <scope>NUCLEOTIDE SEQUENCE [LARGE SCALE GENOMIC DNA]</scope>
    <source>
        <tissue evidence="24">Leaves</tissue>
    </source>
</reference>
<comment type="similarity">
    <text evidence="2">Belongs to the leguminous lectin family.</text>
</comment>
<feature type="binding site" evidence="19">
    <location>
        <position position="391"/>
    </location>
    <ligand>
        <name>ATP</name>
        <dbReference type="ChEBI" id="CHEBI:30616"/>
    </ligand>
</feature>
<dbReference type="InterPro" id="IPR050528">
    <property type="entry name" value="L-type_Lectin-RKs"/>
</dbReference>
<comment type="catalytic activity">
    <reaction evidence="18">
        <text>L-seryl-[protein] + ATP = O-phospho-L-seryl-[protein] + ADP + H(+)</text>
        <dbReference type="Rhea" id="RHEA:17989"/>
        <dbReference type="Rhea" id="RHEA-COMP:9863"/>
        <dbReference type="Rhea" id="RHEA-COMP:11604"/>
        <dbReference type="ChEBI" id="CHEBI:15378"/>
        <dbReference type="ChEBI" id="CHEBI:29999"/>
        <dbReference type="ChEBI" id="CHEBI:30616"/>
        <dbReference type="ChEBI" id="CHEBI:83421"/>
        <dbReference type="ChEBI" id="CHEBI:456216"/>
        <dbReference type="EC" id="2.7.11.1"/>
    </reaction>
</comment>
<evidence type="ECO:0000256" key="10">
    <source>
        <dbReference type="ARBA" id="ARBA00022734"/>
    </source>
</evidence>
<dbReference type="Gene3D" id="1.10.510.10">
    <property type="entry name" value="Transferase(Phosphotransferase) domain 1"/>
    <property type="match status" value="1"/>
</dbReference>
<feature type="signal peptide" evidence="22">
    <location>
        <begin position="1"/>
        <end position="27"/>
    </location>
</feature>
<sequence length="695" mass="78108">MNKREHLQPLLPFLLLPIFLIFQFVSAVEFVFNGFNSSDTLLYGSATVESRILTLTNKTTFSIGRALYPKKIPTKKPNSSYVYPFSTSFIFDMAPYKNTLPGHGLVFIFVPFTGIEGAISAQNLGLFNFTNNESPSNHVFGVEFDVFKNQEFEDMNANHVGVDVNSLKSMTAHDAGFWPDNQLSNNSSGADDEKSFKELKLNNGENYQVWIDYLDSLLNVTMAPVGLKRPRRPLLNVSLNLSEVFEEEMYVGFTSATGQLVQSHKILAWSFSNSNFSLSEKLVTTGLPSFVLPRASIFRSKGFIAGIAVGGFLAIALCALLTMFLIKRKRRKAKEREEMEEWELEYWPRRIAYQEIEAATKGFSEENVIGTGGNGKVYKGALAGGAEIAVKRISYENDGMREFLAEISSLGRLKHRSLVGLRGWCKREKGSLLLVYDYMENGSLEKWVFGCDESKMLSCGNRIRILKDVASAVLYLHDGWEAKVLHRDIKASNVLLDKYMNGRLGDFGLARMHGHHQVPNTTRVVGTVGYMAPEVIRTGRASDKTDVFGFGVLILEVMCGRRPIEEGKPPLVHWAWQLMVEGRLLNALDERLRAKGGFDEEEVDRVLHLGLLCAYPEPKSRPTMRQVVKVLEGKNESGELESEGMESYLLQKMKSKGRWSEFSKRLGSSSHPTFEDIRRSSTMSLSWSTSMVEGR</sequence>
<dbReference type="OrthoDB" id="1906651at2759"/>
<dbReference type="SMART" id="SM00220">
    <property type="entry name" value="S_TKc"/>
    <property type="match status" value="1"/>
</dbReference>
<dbReference type="SUPFAM" id="SSF49899">
    <property type="entry name" value="Concanavalin A-like lectins/glucanases"/>
    <property type="match status" value="1"/>
</dbReference>
<evidence type="ECO:0000259" key="23">
    <source>
        <dbReference type="PROSITE" id="PS50011"/>
    </source>
</evidence>
<evidence type="ECO:0000256" key="2">
    <source>
        <dbReference type="ARBA" id="ARBA00007606"/>
    </source>
</evidence>
<dbReference type="PROSITE" id="PS00107">
    <property type="entry name" value="PROTEIN_KINASE_ATP"/>
    <property type="match status" value="1"/>
</dbReference>
<keyword evidence="6" id="KW-0723">Serine/threonine-protein kinase</keyword>
<evidence type="ECO:0000256" key="9">
    <source>
        <dbReference type="ARBA" id="ARBA00022729"/>
    </source>
</evidence>
<dbReference type="InterPro" id="IPR001220">
    <property type="entry name" value="Legume_lectin_dom"/>
</dbReference>
<evidence type="ECO:0000313" key="24">
    <source>
        <dbReference type="EMBL" id="KAB1221943.1"/>
    </source>
</evidence>
<evidence type="ECO:0000256" key="11">
    <source>
        <dbReference type="ARBA" id="ARBA00022741"/>
    </source>
</evidence>
<accession>A0A6A1WAN0</accession>
<evidence type="ECO:0000256" key="12">
    <source>
        <dbReference type="ARBA" id="ARBA00022777"/>
    </source>
</evidence>
<keyword evidence="16 24" id="KW-0675">Receptor</keyword>
<evidence type="ECO:0000256" key="22">
    <source>
        <dbReference type="SAM" id="SignalP"/>
    </source>
</evidence>
<evidence type="ECO:0000256" key="3">
    <source>
        <dbReference type="ARBA" id="ARBA00008536"/>
    </source>
</evidence>
<feature type="region of interest" description="Disordered" evidence="20">
    <location>
        <begin position="661"/>
        <end position="695"/>
    </location>
</feature>
<keyword evidence="13 19" id="KW-0067">ATP-binding</keyword>
<evidence type="ECO:0000256" key="14">
    <source>
        <dbReference type="ARBA" id="ARBA00022989"/>
    </source>
</evidence>
<evidence type="ECO:0000256" key="21">
    <source>
        <dbReference type="SAM" id="Phobius"/>
    </source>
</evidence>
<name>A0A6A1WAN0_9ROSI</name>
<dbReference type="GO" id="GO:0005524">
    <property type="term" value="F:ATP binding"/>
    <property type="evidence" value="ECO:0007669"/>
    <property type="project" value="UniProtKB-UniRule"/>
</dbReference>
<dbReference type="Pfam" id="PF00139">
    <property type="entry name" value="Lectin_legB"/>
    <property type="match status" value="1"/>
</dbReference>
<dbReference type="InterPro" id="IPR013320">
    <property type="entry name" value="ConA-like_dom_sf"/>
</dbReference>
<dbReference type="GO" id="GO:0030246">
    <property type="term" value="F:carbohydrate binding"/>
    <property type="evidence" value="ECO:0007669"/>
    <property type="project" value="UniProtKB-KW"/>
</dbReference>
<dbReference type="InterPro" id="IPR008271">
    <property type="entry name" value="Ser/Thr_kinase_AS"/>
</dbReference>
<dbReference type="FunFam" id="1.10.510.10:FF:000108">
    <property type="entry name" value="L-type lectin-domain containing receptor kinase S.4"/>
    <property type="match status" value="1"/>
</dbReference>
<dbReference type="Pfam" id="PF00069">
    <property type="entry name" value="Pkinase"/>
    <property type="match status" value="1"/>
</dbReference>
<dbReference type="PANTHER" id="PTHR27007">
    <property type="match status" value="1"/>
</dbReference>
<evidence type="ECO:0000256" key="20">
    <source>
        <dbReference type="SAM" id="MobiDB-lite"/>
    </source>
</evidence>
<keyword evidence="8 21" id="KW-0812">Transmembrane</keyword>
<evidence type="ECO:0000313" key="25">
    <source>
        <dbReference type="Proteomes" id="UP000516437"/>
    </source>
</evidence>
<evidence type="ECO:0000256" key="1">
    <source>
        <dbReference type="ARBA" id="ARBA00004479"/>
    </source>
</evidence>
<evidence type="ECO:0000256" key="16">
    <source>
        <dbReference type="ARBA" id="ARBA00023170"/>
    </source>
</evidence>
<feature type="domain" description="Protein kinase" evidence="23">
    <location>
        <begin position="363"/>
        <end position="649"/>
    </location>
</feature>
<keyword evidence="15 21" id="KW-0472">Membrane</keyword>
<feature type="compositionally biased region" description="Low complexity" evidence="20">
    <location>
        <begin position="680"/>
        <end position="695"/>
    </location>
</feature>
<comment type="catalytic activity">
    <reaction evidence="17">
        <text>L-threonyl-[protein] + ATP = O-phospho-L-threonyl-[protein] + ADP + H(+)</text>
        <dbReference type="Rhea" id="RHEA:46608"/>
        <dbReference type="Rhea" id="RHEA-COMP:11060"/>
        <dbReference type="Rhea" id="RHEA-COMP:11605"/>
        <dbReference type="ChEBI" id="CHEBI:15378"/>
        <dbReference type="ChEBI" id="CHEBI:30013"/>
        <dbReference type="ChEBI" id="CHEBI:30616"/>
        <dbReference type="ChEBI" id="CHEBI:61977"/>
        <dbReference type="ChEBI" id="CHEBI:456216"/>
        <dbReference type="EC" id="2.7.11.1"/>
    </reaction>
</comment>
<feature type="chain" id="PRO_5025514730" description="non-specific serine/threonine protein kinase" evidence="22">
    <location>
        <begin position="28"/>
        <end position="695"/>
    </location>
</feature>
<dbReference type="FunFam" id="2.60.120.200:FF:000246">
    <property type="entry name" value="L-type lectin-domain containing receptor kinase V.9"/>
    <property type="match status" value="1"/>
</dbReference>
<evidence type="ECO:0000256" key="17">
    <source>
        <dbReference type="ARBA" id="ARBA00047899"/>
    </source>
</evidence>
<keyword evidence="10 24" id="KW-0430">Lectin</keyword>
<dbReference type="Gene3D" id="2.60.120.200">
    <property type="match status" value="1"/>
</dbReference>
<dbReference type="FunFam" id="3.30.200.20:FF:000621">
    <property type="entry name" value="Putative L-type lectin-domain containing receptor kinase VII.2"/>
    <property type="match status" value="1"/>
</dbReference>
<comment type="caution">
    <text evidence="24">The sequence shown here is derived from an EMBL/GenBank/DDBJ whole genome shotgun (WGS) entry which is preliminary data.</text>
</comment>
<dbReference type="AlphaFoldDB" id="A0A6A1WAN0"/>
<dbReference type="PROSITE" id="PS50011">
    <property type="entry name" value="PROTEIN_KINASE_DOM"/>
    <property type="match status" value="1"/>
</dbReference>
<dbReference type="Proteomes" id="UP000516437">
    <property type="component" value="Chromosome 2"/>
</dbReference>
<keyword evidence="9 22" id="KW-0732">Signal</keyword>
<comment type="similarity">
    <text evidence="4">In the C-terminal section; belongs to the protein kinase superfamily. Ser/Thr protein kinase family.</text>
</comment>
<evidence type="ECO:0000256" key="13">
    <source>
        <dbReference type="ARBA" id="ARBA00022840"/>
    </source>
</evidence>
<keyword evidence="12 24" id="KW-0418">Kinase</keyword>
<dbReference type="CDD" id="cd14066">
    <property type="entry name" value="STKc_IRAK"/>
    <property type="match status" value="1"/>
</dbReference>
<dbReference type="CDD" id="cd06899">
    <property type="entry name" value="lectin_legume_LecRK_Arcelin_ConA"/>
    <property type="match status" value="1"/>
</dbReference>
<dbReference type="PROSITE" id="PS00108">
    <property type="entry name" value="PROTEIN_KINASE_ST"/>
    <property type="match status" value="1"/>
</dbReference>